<sequence length="117" mass="13297">MSTKTKSAGLKKATKKKAPSLVEEEVTKSVGVRELRQNASRVLELVKSGEVIIVTERGVPIAEINPIKKDKLQTLIDRGAITPATRKWDPEIWYNREGPRYPNALEQFLKERHEAKY</sequence>
<organism evidence="2">
    <name type="scientific">freshwater metagenome</name>
    <dbReference type="NCBI Taxonomy" id="449393"/>
    <lineage>
        <taxon>unclassified sequences</taxon>
        <taxon>metagenomes</taxon>
        <taxon>ecological metagenomes</taxon>
    </lineage>
</organism>
<dbReference type="PANTHER" id="PTHR35377">
    <property type="entry name" value="ANTITOXIN VAPB49-RELATED-RELATED"/>
    <property type="match status" value="1"/>
</dbReference>
<proteinExistence type="inferred from homology"/>
<comment type="similarity">
    <text evidence="1">Belongs to the phD/YefM antitoxin family.</text>
</comment>
<dbReference type="NCBIfam" id="TIGR01552">
    <property type="entry name" value="phd_fam"/>
    <property type="match status" value="1"/>
</dbReference>
<evidence type="ECO:0000256" key="1">
    <source>
        <dbReference type="ARBA" id="ARBA00009981"/>
    </source>
</evidence>
<protein>
    <submittedName>
        <fullName evidence="2">Unannotated protein</fullName>
    </submittedName>
</protein>
<dbReference type="SUPFAM" id="SSF143120">
    <property type="entry name" value="YefM-like"/>
    <property type="match status" value="1"/>
</dbReference>
<dbReference type="AlphaFoldDB" id="A0A6J7FBQ0"/>
<accession>A0A6J7FBQ0</accession>
<evidence type="ECO:0000313" key="2">
    <source>
        <dbReference type="EMBL" id="CAB4889779.1"/>
    </source>
</evidence>
<dbReference type="PANTHER" id="PTHR35377:SF8">
    <property type="entry name" value="ANTITOXIN VAPB22"/>
    <property type="match status" value="1"/>
</dbReference>
<dbReference type="Gene3D" id="3.40.1620.10">
    <property type="entry name" value="YefM-like domain"/>
    <property type="match status" value="1"/>
</dbReference>
<reference evidence="2" key="1">
    <citation type="submission" date="2020-05" db="EMBL/GenBank/DDBJ databases">
        <authorList>
            <person name="Chiriac C."/>
            <person name="Salcher M."/>
            <person name="Ghai R."/>
            <person name="Kavagutti S V."/>
        </authorList>
    </citation>
    <scope>NUCLEOTIDE SEQUENCE</scope>
</reference>
<dbReference type="InterPro" id="IPR036165">
    <property type="entry name" value="YefM-like_sf"/>
</dbReference>
<name>A0A6J7FBQ0_9ZZZZ</name>
<gene>
    <name evidence="2" type="ORF">UFOPK3482_01177</name>
</gene>
<dbReference type="InterPro" id="IPR051416">
    <property type="entry name" value="phD-YefM_TA_antitoxins"/>
</dbReference>
<dbReference type="EMBL" id="CAFBLZ010000136">
    <property type="protein sequence ID" value="CAB4889779.1"/>
    <property type="molecule type" value="Genomic_DNA"/>
</dbReference>